<proteinExistence type="predicted"/>
<accession>A0A2V0QKB8</accession>
<sequence length="44" mass="4763">MSGLSERLPLTHVMSCLGPASVRDRRDAMKSERIGACRSMATAI</sequence>
<reference evidence="1 2" key="1">
    <citation type="submission" date="2018-04" db="EMBL/GenBank/DDBJ databases">
        <title>Draft genome sequence of Pseudomonas syringae pv. actinidiae biovar 1 strains isolated from kiwifruit in Kagawa prefecture.</title>
        <authorList>
            <person name="Tabuchi M."/>
            <person name="Saito M."/>
            <person name="Fujiwara S."/>
            <person name="Sasa N."/>
            <person name="Akimitsu K."/>
            <person name="Gomi K."/>
            <person name="Konishi-Sugita S."/>
            <person name="Hamano K."/>
            <person name="Kataoka I."/>
        </authorList>
    </citation>
    <scope>NUCLEOTIDE SEQUENCE [LARGE SCALE GENOMIC DNA]</scope>
    <source>
        <strain evidence="1 2">MAFF212206</strain>
    </source>
</reference>
<protein>
    <submittedName>
        <fullName evidence="1">Uncharacterized protein</fullName>
    </submittedName>
</protein>
<gene>
    <name evidence="1" type="ORF">KPSA1_02414</name>
</gene>
<dbReference type="Proteomes" id="UP000247480">
    <property type="component" value="Unassembled WGS sequence"/>
</dbReference>
<evidence type="ECO:0000313" key="1">
    <source>
        <dbReference type="EMBL" id="GBH09020.1"/>
    </source>
</evidence>
<name>A0A2V0QKB8_PSESF</name>
<evidence type="ECO:0000313" key="2">
    <source>
        <dbReference type="Proteomes" id="UP000247480"/>
    </source>
</evidence>
<organism evidence="1 2">
    <name type="scientific">Pseudomonas syringae pv. actinidiae</name>
    <dbReference type="NCBI Taxonomy" id="103796"/>
    <lineage>
        <taxon>Bacteria</taxon>
        <taxon>Pseudomonadati</taxon>
        <taxon>Pseudomonadota</taxon>
        <taxon>Gammaproteobacteria</taxon>
        <taxon>Pseudomonadales</taxon>
        <taxon>Pseudomonadaceae</taxon>
        <taxon>Pseudomonas</taxon>
        <taxon>Pseudomonas syringae</taxon>
    </lineage>
</organism>
<dbReference type="EMBL" id="BGJZ01000108">
    <property type="protein sequence ID" value="GBH09020.1"/>
    <property type="molecule type" value="Genomic_DNA"/>
</dbReference>
<comment type="caution">
    <text evidence="1">The sequence shown here is derived from an EMBL/GenBank/DDBJ whole genome shotgun (WGS) entry which is preliminary data.</text>
</comment>
<dbReference type="AlphaFoldDB" id="A0A2V0QKB8"/>